<name>X1ZB33_CAPTE</name>
<reference evidence="6" key="1">
    <citation type="submission" date="2012-12" db="EMBL/GenBank/DDBJ databases">
        <authorList>
            <person name="Hellsten U."/>
            <person name="Grimwood J."/>
            <person name="Chapman J.A."/>
            <person name="Shapiro H."/>
            <person name="Aerts A."/>
            <person name="Otillar R.P."/>
            <person name="Terry A.Y."/>
            <person name="Boore J.L."/>
            <person name="Simakov O."/>
            <person name="Marletaz F."/>
            <person name="Cho S.-J."/>
            <person name="Edsinger-Gonzales E."/>
            <person name="Havlak P."/>
            <person name="Kuo D.-H."/>
            <person name="Larsson T."/>
            <person name="Lv J."/>
            <person name="Arendt D."/>
            <person name="Savage R."/>
            <person name="Osoegawa K."/>
            <person name="de Jong P."/>
            <person name="Lindberg D.R."/>
            <person name="Seaver E.C."/>
            <person name="Weisblat D.A."/>
            <person name="Putnam N.H."/>
            <person name="Grigoriev I.V."/>
            <person name="Rokhsar D.S."/>
        </authorList>
    </citation>
    <scope>NUCLEOTIDE SEQUENCE</scope>
    <source>
        <strain evidence="6">I ESC-2004</strain>
    </source>
</reference>
<feature type="domain" description="von Hippel-Lindau disease tumour suppressor beta" evidence="3">
    <location>
        <begin position="17"/>
        <end position="87"/>
    </location>
</feature>
<dbReference type="Proteomes" id="UP000014760">
    <property type="component" value="Unassembled WGS sequence"/>
</dbReference>
<feature type="domain" description="von Hippel-Lindau disease tumour suppressor alpha" evidence="4">
    <location>
        <begin position="108"/>
        <end position="140"/>
    </location>
</feature>
<dbReference type="InterPro" id="IPR024053">
    <property type="entry name" value="VHL_beta_dom"/>
</dbReference>
<organism evidence="5 6">
    <name type="scientific">Capitella teleta</name>
    <name type="common">Polychaete worm</name>
    <dbReference type="NCBI Taxonomy" id="283909"/>
    <lineage>
        <taxon>Eukaryota</taxon>
        <taxon>Metazoa</taxon>
        <taxon>Spiralia</taxon>
        <taxon>Lophotrochozoa</taxon>
        <taxon>Annelida</taxon>
        <taxon>Polychaeta</taxon>
        <taxon>Sedentaria</taxon>
        <taxon>Scolecida</taxon>
        <taxon>Capitellidae</taxon>
        <taxon>Capitella</taxon>
    </lineage>
</organism>
<dbReference type="InterPro" id="IPR036208">
    <property type="entry name" value="VHL_sf"/>
</dbReference>
<dbReference type="OMA" id="HSIHYEN"/>
<dbReference type="Gene3D" id="1.10.750.10">
    <property type="entry name" value="von Hippel-Lindau disease tumour suppressor, alpha domain"/>
    <property type="match status" value="1"/>
</dbReference>
<feature type="compositionally biased region" description="Polar residues" evidence="2">
    <location>
        <begin position="197"/>
        <end position="222"/>
    </location>
</feature>
<evidence type="ECO:0000259" key="4">
    <source>
        <dbReference type="Pfam" id="PF17211"/>
    </source>
</evidence>
<dbReference type="InterPro" id="IPR037139">
    <property type="entry name" value="VHL_alpha_dom_sf"/>
</dbReference>
<evidence type="ECO:0000313" key="5">
    <source>
        <dbReference type="EnsemblMetazoa" id="CapteP167535"/>
    </source>
</evidence>
<dbReference type="InterPro" id="IPR037140">
    <property type="entry name" value="VHL_beta_dom_sf"/>
</dbReference>
<reference evidence="6" key="2">
    <citation type="journal article" date="2013" name="Nature">
        <title>Insights into bilaterian evolution from three spiralian genomes.</title>
        <authorList>
            <person name="Simakov O."/>
            <person name="Marletaz F."/>
            <person name="Cho S.J."/>
            <person name="Edsinger-Gonzales E."/>
            <person name="Havlak P."/>
            <person name="Hellsten U."/>
            <person name="Kuo D.H."/>
            <person name="Larsson T."/>
            <person name="Lv J."/>
            <person name="Arendt D."/>
            <person name="Savage R."/>
            <person name="Osoegawa K."/>
            <person name="de Jong P."/>
            <person name="Grimwood J."/>
            <person name="Chapman J.A."/>
            <person name="Shapiro H."/>
            <person name="Aerts A."/>
            <person name="Otillar R.P."/>
            <person name="Terry A.Y."/>
            <person name="Boore J.L."/>
            <person name="Grigoriev I.V."/>
            <person name="Lindberg D.R."/>
            <person name="Seaver E.C."/>
            <person name="Weisblat D.A."/>
            <person name="Putnam N.H."/>
            <person name="Rokhsar D.S."/>
        </authorList>
    </citation>
    <scope>NUCLEOTIDE SEQUENCE</scope>
    <source>
        <strain evidence="6">I ESC-2004</strain>
    </source>
</reference>
<dbReference type="SUPFAM" id="SSF49468">
    <property type="entry name" value="VHL"/>
    <property type="match status" value="1"/>
</dbReference>
<dbReference type="InterPro" id="IPR022772">
    <property type="entry name" value="VHL_tumour_suppress_b/a_dom"/>
</dbReference>
<dbReference type="Pfam" id="PF17211">
    <property type="entry name" value="VHL_C"/>
    <property type="match status" value="1"/>
</dbReference>
<dbReference type="CDD" id="cd05468">
    <property type="entry name" value="pVHL"/>
    <property type="match status" value="1"/>
</dbReference>
<dbReference type="HOGENOM" id="CLU_1138932_0_0_1"/>
<protein>
    <recommendedName>
        <fullName evidence="7">von Hippel-Lindau disease tumour suppressor beta domain-containing protein</fullName>
    </recommendedName>
</protein>
<accession>X1ZB33</accession>
<reference evidence="5" key="3">
    <citation type="submission" date="2015-06" db="UniProtKB">
        <authorList>
            <consortium name="EnsemblMetazoa"/>
        </authorList>
    </citation>
    <scope>IDENTIFICATION</scope>
</reference>
<feature type="region of interest" description="Disordered" evidence="2">
    <location>
        <begin position="155"/>
        <end position="244"/>
    </location>
</feature>
<feature type="compositionally biased region" description="Polar residues" evidence="2">
    <location>
        <begin position="234"/>
        <end position="244"/>
    </location>
</feature>
<sequence length="244" mass="27422">MSKDRDRQLRRGQLSGRSSMPSFIRFCNRTNRLVDIIWLNYEGLGVRYRTLPPRNFIDVNTFVGHPWIFRDSLTGDKCVAQFKTVYEPIGNGDGPPKRRVVNITIPVFKLRDRCLQVLRAIVPRHAIQSLEIPVVLKDELIAMASDHDISMVAQDEGVDAPPDPPMVAQPPNRSPNDSRILNPRIPSKLANLLVQPTHHNAASEETQPQPGSSSERGTTADQTDQRRTALFTRAYSSDNSDSDT</sequence>
<dbReference type="AlphaFoldDB" id="X1ZB33"/>
<dbReference type="FunFam" id="2.60.40.780:FF:000001">
    <property type="entry name" value="von Hippel-Lindau disease tumor suppressor"/>
    <property type="match status" value="1"/>
</dbReference>
<dbReference type="EnsemblMetazoa" id="CapteT167535">
    <property type="protein sequence ID" value="CapteP167535"/>
    <property type="gene ID" value="CapteG167535"/>
</dbReference>
<dbReference type="InterPro" id="IPR024048">
    <property type="entry name" value="VHL_alpha_dom"/>
</dbReference>
<proteinExistence type="inferred from homology"/>
<evidence type="ECO:0000259" key="3">
    <source>
        <dbReference type="Pfam" id="PF01847"/>
    </source>
</evidence>
<evidence type="ECO:0000256" key="2">
    <source>
        <dbReference type="SAM" id="MobiDB-lite"/>
    </source>
</evidence>
<keyword evidence="6" id="KW-1185">Reference proteome</keyword>
<dbReference type="Pfam" id="PF01847">
    <property type="entry name" value="VHL"/>
    <property type="match status" value="1"/>
</dbReference>
<dbReference type="EMBL" id="AMQN01000094">
    <property type="status" value="NOT_ANNOTATED_CDS"/>
    <property type="molecule type" value="Genomic_DNA"/>
</dbReference>
<comment type="similarity">
    <text evidence="1">Belongs to the VHL family.</text>
</comment>
<evidence type="ECO:0008006" key="7">
    <source>
        <dbReference type="Google" id="ProtNLM"/>
    </source>
</evidence>
<dbReference type="Gene3D" id="2.60.40.780">
    <property type="entry name" value="von Hippel-Lindau disease tumour suppressor, beta domain"/>
    <property type="match status" value="1"/>
</dbReference>
<evidence type="ECO:0000313" key="6">
    <source>
        <dbReference type="Proteomes" id="UP000014760"/>
    </source>
</evidence>
<dbReference type="OrthoDB" id="413400at2759"/>
<evidence type="ECO:0000256" key="1">
    <source>
        <dbReference type="ARBA" id="ARBA00010057"/>
    </source>
</evidence>